<name>A0A916MW53_9BURK</name>
<dbReference type="PROSITE" id="PS51257">
    <property type="entry name" value="PROKAR_LIPOPROTEIN"/>
    <property type="match status" value="1"/>
</dbReference>
<gene>
    <name evidence="2" type="ORF">LMG31506_03617</name>
</gene>
<dbReference type="AlphaFoldDB" id="A0A916MW53"/>
<evidence type="ECO:0000313" key="3">
    <source>
        <dbReference type="Proteomes" id="UP000672934"/>
    </source>
</evidence>
<dbReference type="EMBL" id="CAJPUY010000012">
    <property type="protein sequence ID" value="CAG2147407.1"/>
    <property type="molecule type" value="Genomic_DNA"/>
</dbReference>
<comment type="caution">
    <text evidence="2">The sequence shown here is derived from an EMBL/GenBank/DDBJ whole genome shotgun (WGS) entry which is preliminary data.</text>
</comment>
<evidence type="ECO:0000313" key="2">
    <source>
        <dbReference type="EMBL" id="CAG2147407.1"/>
    </source>
</evidence>
<organism evidence="2 3">
    <name type="scientific">Cupriavidus yeoncheonensis</name>
    <dbReference type="NCBI Taxonomy" id="1462994"/>
    <lineage>
        <taxon>Bacteria</taxon>
        <taxon>Pseudomonadati</taxon>
        <taxon>Pseudomonadota</taxon>
        <taxon>Betaproteobacteria</taxon>
        <taxon>Burkholderiales</taxon>
        <taxon>Burkholderiaceae</taxon>
        <taxon>Cupriavidus</taxon>
    </lineage>
</organism>
<feature type="chain" id="PRO_5038100236" description="Lipoprotein" evidence="1">
    <location>
        <begin position="22"/>
        <end position="539"/>
    </location>
</feature>
<dbReference type="Proteomes" id="UP000672934">
    <property type="component" value="Unassembled WGS sequence"/>
</dbReference>
<protein>
    <recommendedName>
        <fullName evidence="4">Lipoprotein</fullName>
    </recommendedName>
</protein>
<evidence type="ECO:0000256" key="1">
    <source>
        <dbReference type="SAM" id="SignalP"/>
    </source>
</evidence>
<keyword evidence="3" id="KW-1185">Reference proteome</keyword>
<sequence length="539" mass="55039">MKMQYKLLATAIAIAALSACGGGGDSASSPSPSPSTSVTPTTVIKGTAAVGAALPNATVQAKCAVGSGTATTAADGTFTLNIQGATRPCVLSVATPDGQTLHSVLESGTGTSAVANITPLTELVTASIAGGSTSDFFSNFDATAQGKLTSAGVSAGTANVVLVLSGTVDLTGIDPLKDTLVAAHGDTPGNALDQRLDTLGTALASSKTSISDLSEAVASNKGSTDGIKTLLNPASATCATYRSGKYQKVDLTANTIQRFTVDAVALTRTNDATSASEQFQAYASEACRFGNTDARLLVSKSGIGLERRAGAPSLLIPEQTIPLSELAGDWVAMSFERETNPGNYGSGLIQFNVDGAGKFTKAADCGMSGCGQPWPAGDLPTFSANANGGFDLTDTSGTARAFGFKGVDGQLAVVIVHANGFMVARHPVARVLPEVGFTNAYWDASLNDMGVTDITTFSNTVTAVNTTAHTYTRQRNDGRIDTWYDNVPFTGIRYRPAVAPVNGIPGAGEAISMNLSNTGLTISINASGKPFYSISIDRP</sequence>
<accession>A0A916MW53</accession>
<feature type="signal peptide" evidence="1">
    <location>
        <begin position="1"/>
        <end position="21"/>
    </location>
</feature>
<keyword evidence="1" id="KW-0732">Signal</keyword>
<evidence type="ECO:0008006" key="4">
    <source>
        <dbReference type="Google" id="ProtNLM"/>
    </source>
</evidence>
<proteinExistence type="predicted"/>
<reference evidence="2" key="1">
    <citation type="submission" date="2021-03" db="EMBL/GenBank/DDBJ databases">
        <authorList>
            <person name="Peeters C."/>
        </authorList>
    </citation>
    <scope>NUCLEOTIDE SEQUENCE</scope>
    <source>
        <strain evidence="2">LMG 31506</strain>
    </source>
</reference>